<feature type="compositionally biased region" description="Polar residues" evidence="1">
    <location>
        <begin position="296"/>
        <end position="321"/>
    </location>
</feature>
<feature type="compositionally biased region" description="Polar residues" evidence="1">
    <location>
        <begin position="421"/>
        <end position="435"/>
    </location>
</feature>
<dbReference type="OrthoDB" id="4092340at2759"/>
<evidence type="ECO:0000256" key="1">
    <source>
        <dbReference type="SAM" id="MobiDB-lite"/>
    </source>
</evidence>
<feature type="compositionally biased region" description="Polar residues" evidence="1">
    <location>
        <begin position="449"/>
        <end position="458"/>
    </location>
</feature>
<dbReference type="EMBL" id="DS268109">
    <property type="protein sequence ID" value="KMM66505.1"/>
    <property type="molecule type" value="Genomic_DNA"/>
</dbReference>
<reference evidence="2 3" key="1">
    <citation type="submission" date="2007-06" db="EMBL/GenBank/DDBJ databases">
        <title>The Genome Sequence of Coccidioides posadasii RMSCC_3488.</title>
        <authorList>
            <consortium name="Coccidioides Genome Resources Consortium"/>
            <consortium name="The Broad Institute Genome Sequencing Platform"/>
            <person name="Henn M.R."/>
            <person name="Sykes S."/>
            <person name="Young S."/>
            <person name="Jaffe D."/>
            <person name="Berlin A."/>
            <person name="Alvarez P."/>
            <person name="Butler J."/>
            <person name="Gnerre S."/>
            <person name="Grabherr M."/>
            <person name="Mauceli E."/>
            <person name="Brockman W."/>
            <person name="Kodira C."/>
            <person name="Alvarado L."/>
            <person name="Zeng Q."/>
            <person name="Crawford M."/>
            <person name="Antoine C."/>
            <person name="Devon K."/>
            <person name="Galgiani J."/>
            <person name="Orsborn K."/>
            <person name="Lewis M.L."/>
            <person name="Nusbaum C."/>
            <person name="Galagan J."/>
            <person name="Birren B."/>
        </authorList>
    </citation>
    <scope>NUCLEOTIDE SEQUENCE [LARGE SCALE GENOMIC DNA]</scope>
    <source>
        <strain evidence="2 3">RMSCC 3488</strain>
    </source>
</reference>
<feature type="region of interest" description="Disordered" evidence="1">
    <location>
        <begin position="416"/>
        <end position="493"/>
    </location>
</feature>
<feature type="compositionally biased region" description="Basic and acidic residues" evidence="1">
    <location>
        <begin position="466"/>
        <end position="479"/>
    </location>
</feature>
<feature type="region of interest" description="Disordered" evidence="1">
    <location>
        <begin position="262"/>
        <end position="382"/>
    </location>
</feature>
<feature type="compositionally biased region" description="Polar residues" evidence="1">
    <location>
        <begin position="262"/>
        <end position="276"/>
    </location>
</feature>
<name>A0A0J6FB71_COCPO</name>
<reference evidence="3" key="3">
    <citation type="journal article" date="2010" name="Genome Res.">
        <title>Population genomic sequencing of Coccidioides fungi reveals recent hybridization and transposon control.</title>
        <authorList>
            <person name="Neafsey D.E."/>
            <person name="Barker B.M."/>
            <person name="Sharpton T.J."/>
            <person name="Stajich J.E."/>
            <person name="Park D.J."/>
            <person name="Whiston E."/>
            <person name="Hung C.-Y."/>
            <person name="McMahan C."/>
            <person name="White J."/>
            <person name="Sykes S."/>
            <person name="Heiman D."/>
            <person name="Young S."/>
            <person name="Zeng Q."/>
            <person name="Abouelleil A."/>
            <person name="Aftuck L."/>
            <person name="Bessette D."/>
            <person name="Brown A."/>
            <person name="FitzGerald M."/>
            <person name="Lui A."/>
            <person name="Macdonald J.P."/>
            <person name="Priest M."/>
            <person name="Orbach M.J."/>
            <person name="Galgiani J.N."/>
            <person name="Kirkland T.N."/>
            <person name="Cole G.T."/>
            <person name="Birren B.W."/>
            <person name="Henn M.R."/>
            <person name="Taylor J.W."/>
            <person name="Rounsley S.D."/>
        </authorList>
    </citation>
    <scope>NUCLEOTIDE SEQUENCE [LARGE SCALE GENOMIC DNA]</scope>
    <source>
        <strain evidence="3">RMSCC 3488</strain>
    </source>
</reference>
<accession>A0A0J6FB71</accession>
<sequence>MDTGGLAQMTFNASVNGGSLGVPGSGFASRGKGSHIKRLSVPHPSRFGTGDESQALPTPRTSRSHLLAGLRTAPKQPSTPTTAPLLQQRPNHLGLDTSAYGASQASYVGGIPHSATGTTFSHTNGSNLGMSAQMYSLPEHVLAPPALDQILQSGEPIDESLYNELVQTNLFLAAQQQRLQQQLATVTAAAQQFQALNLGSPLNSQHVLTPGLPGMSFYQQQAQHGMQPVVNPVPGKPGMFSVYNPMTGQHSYLVDNNAQEEPQSATYQEHFQSPAPSAQGFRNDIPSPPEQRPSPVRTQSSNSPTRVPSPTRQASPLQQHISNKRLHRKIPSVSVKTGLDLGRNSTPKLANFPPTPATGTFGPGQGRAGEHPLRQPRGPPSLEELVAKPTAKHEGSKNFVTRQRRRAVHNLVRAGMERRSGNSSTAGSVTPSSDVEFNFSPYPGDEGSMNPSSHSSVENLRGAIGSERRERESSPRDSVGRLSPTGGKFGEGRMASPTAAEIVARHPPAATQLPERRKMPMFLLSSAEKRKTPLMLEIEFNGRDYCLLLGWCLAKIGNETDNHYASFGVALI</sequence>
<gene>
    <name evidence="2" type="ORF">CPAG_02844</name>
</gene>
<protein>
    <submittedName>
        <fullName evidence="2">Uncharacterized protein</fullName>
    </submittedName>
</protein>
<feature type="compositionally biased region" description="Polar residues" evidence="1">
    <location>
        <begin position="51"/>
        <end position="61"/>
    </location>
</feature>
<reference evidence="3" key="2">
    <citation type="journal article" date="2009" name="Genome Res.">
        <title>Comparative genomic analyses of the human fungal pathogens Coccidioides and their relatives.</title>
        <authorList>
            <person name="Sharpton T.J."/>
            <person name="Stajich J.E."/>
            <person name="Rounsley S.D."/>
            <person name="Gardner M.J."/>
            <person name="Wortman J.R."/>
            <person name="Jordar V.S."/>
            <person name="Maiti R."/>
            <person name="Kodira C.D."/>
            <person name="Neafsey D.E."/>
            <person name="Zeng Q."/>
            <person name="Hung C.-Y."/>
            <person name="McMahan C."/>
            <person name="Muszewska A."/>
            <person name="Grynberg M."/>
            <person name="Mandel M.A."/>
            <person name="Kellner E.M."/>
            <person name="Barker B.M."/>
            <person name="Galgiani J.N."/>
            <person name="Orbach M.J."/>
            <person name="Kirkland T.N."/>
            <person name="Cole G.T."/>
            <person name="Henn M.R."/>
            <person name="Birren B.W."/>
            <person name="Taylor J.W."/>
        </authorList>
    </citation>
    <scope>NUCLEOTIDE SEQUENCE [LARGE SCALE GENOMIC DNA]</scope>
    <source>
        <strain evidence="3">RMSCC 3488</strain>
    </source>
</reference>
<dbReference type="Proteomes" id="UP000054567">
    <property type="component" value="Unassembled WGS sequence"/>
</dbReference>
<evidence type="ECO:0000313" key="2">
    <source>
        <dbReference type="EMBL" id="KMM66505.1"/>
    </source>
</evidence>
<evidence type="ECO:0000313" key="3">
    <source>
        <dbReference type="Proteomes" id="UP000054567"/>
    </source>
</evidence>
<feature type="region of interest" description="Disordered" evidence="1">
    <location>
        <begin position="26"/>
        <end position="61"/>
    </location>
</feature>
<dbReference type="AlphaFoldDB" id="A0A0J6FB71"/>
<organism evidence="2 3">
    <name type="scientific">Coccidioides posadasii RMSCC 3488</name>
    <dbReference type="NCBI Taxonomy" id="454284"/>
    <lineage>
        <taxon>Eukaryota</taxon>
        <taxon>Fungi</taxon>
        <taxon>Dikarya</taxon>
        <taxon>Ascomycota</taxon>
        <taxon>Pezizomycotina</taxon>
        <taxon>Eurotiomycetes</taxon>
        <taxon>Eurotiomycetidae</taxon>
        <taxon>Onygenales</taxon>
        <taxon>Onygenaceae</taxon>
        <taxon>Coccidioides</taxon>
    </lineage>
</organism>
<dbReference type="VEuPathDB" id="FungiDB:CPAG_02844"/>
<proteinExistence type="predicted"/>